<dbReference type="Gene3D" id="3.20.20.70">
    <property type="entry name" value="Aldolase class I"/>
    <property type="match status" value="1"/>
</dbReference>
<dbReference type="Gene3D" id="3.40.50.10860">
    <property type="entry name" value="Leucine Dehydrogenase, chain A, domain 1"/>
    <property type="match status" value="1"/>
</dbReference>
<dbReference type="InterPro" id="IPR013785">
    <property type="entry name" value="Aldolase_TIM"/>
</dbReference>
<dbReference type="SUPFAM" id="SSF51569">
    <property type="entry name" value="Aldolase"/>
    <property type="match status" value="1"/>
</dbReference>
<sequence length="757" mass="83455">MAAVQQLLASPSPSPAQPPNGLNGNVSPDTMPIDRVSQSPVMLHGRSLRGAPEEGDKRIAVVIFGQGQERVVSIVAEVLGKPFKVKNSFKDVTSDEHGFVVGIPAGDAKGDIADRNKELVVAIHTHCVTLGMPPDEKLSTHCDYEFLYVESPYFRRYLSRFISFTLGQISHHEELMAKPRTLFMSTTFPDVRAALPNLDILTVGSDAIEIRVDLLREPLPNGGFSEVPSLSYVGEQVMLLRERTELPIIFTTRCTNENGRFPMHDPTLYHQYLYRAIQWGIEYIDVELWLPEDIRRDLWQRKGNSRIMSAFHDFSGTFKWPSQYAQDIFQRSCPYADIVKMIAIINEHNENFELEYFRSKMRSEYPDAPPLSAVNMGETGQFSRTQNKVFTPITHPLLPIIAAPGQMSTAEIHRALCQLGQLPMKKIYGVSSLFSRSAVPQAPFYEKCFNELGLPHRFAIIERQPNNFAGMEAWCNQRDFGGAYLDPGISVQTLSKHNKFFARLNNGQGPTLTEAARAIGIVDTIVVKSGSSTTSSPPSIPSSPHSRHSSAGPYGQNGLSTGSSLIFDNAGWRGIMHTLTRDLAPSAYFGRSAVVLASASDDAAPVFYALKALKIAKIYTVGFRTPVALARHAPQIEQFISMESLQRARSVADSQAPFVIVSALGPDKGNLVSMMLRVFAAAGREGAPNVNKVFLNLADVAARKTIDPHETAEKSGFASYGAADVAAFTIVESLRLLVGQNVPYSFVRLASGRHHPF</sequence>
<comment type="caution">
    <text evidence="2">The sequence shown here is derived from an EMBL/GenBank/DDBJ whole genome shotgun (WGS) entry which is preliminary data.</text>
</comment>
<dbReference type="InterPro" id="IPR050068">
    <property type="entry name" value="MurA_subfamily"/>
</dbReference>
<evidence type="ECO:0000313" key="2">
    <source>
        <dbReference type="EMBL" id="OAQ65790.1"/>
    </source>
</evidence>
<accession>A0A179FKP5</accession>
<dbReference type="RefSeq" id="XP_018142877.1">
    <property type="nucleotide sequence ID" value="XM_018292006.1"/>
</dbReference>
<organism evidence="2 3">
    <name type="scientific">Pochonia chlamydosporia 170</name>
    <dbReference type="NCBI Taxonomy" id="1380566"/>
    <lineage>
        <taxon>Eukaryota</taxon>
        <taxon>Fungi</taxon>
        <taxon>Dikarya</taxon>
        <taxon>Ascomycota</taxon>
        <taxon>Pezizomycotina</taxon>
        <taxon>Sordariomycetes</taxon>
        <taxon>Hypocreomycetidae</taxon>
        <taxon>Hypocreales</taxon>
        <taxon>Clavicipitaceae</taxon>
        <taxon>Pochonia</taxon>
    </lineage>
</organism>
<evidence type="ECO:0000313" key="3">
    <source>
        <dbReference type="Proteomes" id="UP000078397"/>
    </source>
</evidence>
<protein>
    <submittedName>
        <fullName evidence="2">Pentafunctional AROM polypeptide</fullName>
    </submittedName>
</protein>
<dbReference type="OrthoDB" id="197068at2759"/>
<name>A0A179FKP5_METCM</name>
<dbReference type="CDD" id="cd00502">
    <property type="entry name" value="DHQase_I"/>
    <property type="match status" value="1"/>
</dbReference>
<dbReference type="AlphaFoldDB" id="A0A179FKP5"/>
<feature type="compositionally biased region" description="Low complexity" evidence="1">
    <location>
        <begin position="1"/>
        <end position="11"/>
    </location>
</feature>
<dbReference type="NCBIfam" id="TIGR01093">
    <property type="entry name" value="aroD"/>
    <property type="match status" value="1"/>
</dbReference>
<dbReference type="GeneID" id="28856000"/>
<dbReference type="EMBL" id="LSBJ02000004">
    <property type="protein sequence ID" value="OAQ65790.1"/>
    <property type="molecule type" value="Genomic_DNA"/>
</dbReference>
<dbReference type="Proteomes" id="UP000078397">
    <property type="component" value="Unassembled WGS sequence"/>
</dbReference>
<dbReference type="PANTHER" id="PTHR43783">
    <property type="entry name" value="UDP-N-ACETYLGLUCOSAMINE 1-CARBOXYVINYLTRANSFERASE"/>
    <property type="match status" value="1"/>
</dbReference>
<dbReference type="STRING" id="1380566.A0A179FKP5"/>
<feature type="region of interest" description="Disordered" evidence="1">
    <location>
        <begin position="1"/>
        <end position="35"/>
    </location>
</feature>
<dbReference type="GO" id="GO:0003855">
    <property type="term" value="F:3-dehydroquinate dehydratase activity"/>
    <property type="evidence" value="ECO:0007669"/>
    <property type="project" value="InterPro"/>
</dbReference>
<feature type="region of interest" description="Disordered" evidence="1">
    <location>
        <begin position="530"/>
        <end position="554"/>
    </location>
</feature>
<proteinExistence type="predicted"/>
<dbReference type="Pfam" id="PF01487">
    <property type="entry name" value="DHquinase_I"/>
    <property type="match status" value="1"/>
</dbReference>
<keyword evidence="3" id="KW-1185">Reference proteome</keyword>
<evidence type="ECO:0000256" key="1">
    <source>
        <dbReference type="SAM" id="MobiDB-lite"/>
    </source>
</evidence>
<dbReference type="PANTHER" id="PTHR43783:SF1">
    <property type="entry name" value="UDP-N-ACETYLGLUCOSAMINE 1-CARBOXYVINYLTRANSFERASE"/>
    <property type="match status" value="1"/>
</dbReference>
<dbReference type="KEGG" id="pchm:VFPPC_14237"/>
<gene>
    <name evidence="2" type="ORF">VFPPC_14237</name>
</gene>
<reference evidence="2 3" key="1">
    <citation type="journal article" date="2016" name="PLoS Pathog.">
        <title>Biosynthesis of antibiotic leucinostatins in bio-control fungus Purpureocillium lilacinum and their inhibition on phytophthora revealed by genome mining.</title>
        <authorList>
            <person name="Wang G."/>
            <person name="Liu Z."/>
            <person name="Lin R."/>
            <person name="Li E."/>
            <person name="Mao Z."/>
            <person name="Ling J."/>
            <person name="Yang Y."/>
            <person name="Yin W.B."/>
            <person name="Xie B."/>
        </authorList>
    </citation>
    <scope>NUCLEOTIDE SEQUENCE [LARGE SCALE GENOMIC DNA]</scope>
    <source>
        <strain evidence="2">170</strain>
    </source>
</reference>
<dbReference type="InterPro" id="IPR001381">
    <property type="entry name" value="DHquinase_I"/>
</dbReference>